<protein>
    <recommendedName>
        <fullName evidence="1">Band 7 domain-containing protein</fullName>
    </recommendedName>
</protein>
<reference evidence="2" key="1">
    <citation type="submission" date="2018-05" db="EMBL/GenBank/DDBJ databases">
        <authorList>
            <person name="Lanie J.A."/>
            <person name="Ng W.-L."/>
            <person name="Kazmierczak K.M."/>
            <person name="Andrzejewski T.M."/>
            <person name="Davidsen T.M."/>
            <person name="Wayne K.J."/>
            <person name="Tettelin H."/>
            <person name="Glass J.I."/>
            <person name="Rusch D."/>
            <person name="Podicherti R."/>
            <person name="Tsui H.-C.T."/>
            <person name="Winkler M.E."/>
        </authorList>
    </citation>
    <scope>NUCLEOTIDE SEQUENCE</scope>
</reference>
<dbReference type="SUPFAM" id="SSF117892">
    <property type="entry name" value="Band 7/SPFH domain"/>
    <property type="match status" value="1"/>
</dbReference>
<dbReference type="Gene3D" id="3.30.479.30">
    <property type="entry name" value="Band 7 domain"/>
    <property type="match status" value="1"/>
</dbReference>
<proteinExistence type="predicted"/>
<dbReference type="AlphaFoldDB" id="A0A382BL90"/>
<feature type="non-terminal residue" evidence="2">
    <location>
        <position position="1"/>
    </location>
</feature>
<feature type="domain" description="Band 7" evidence="1">
    <location>
        <begin position="4"/>
        <end position="89"/>
    </location>
</feature>
<evidence type="ECO:0000259" key="1">
    <source>
        <dbReference type="Pfam" id="PF01145"/>
    </source>
</evidence>
<dbReference type="InterPro" id="IPR050710">
    <property type="entry name" value="Band7/mec-2_domain"/>
</dbReference>
<dbReference type="PRINTS" id="PR00721">
    <property type="entry name" value="STOMATIN"/>
</dbReference>
<dbReference type="GO" id="GO:0016020">
    <property type="term" value="C:membrane"/>
    <property type="evidence" value="ECO:0007669"/>
    <property type="project" value="InterPro"/>
</dbReference>
<dbReference type="InterPro" id="IPR036013">
    <property type="entry name" value="Band_7/SPFH_dom_sf"/>
</dbReference>
<dbReference type="PANTHER" id="PTHR43327">
    <property type="entry name" value="STOMATIN-LIKE PROTEIN 2, MITOCHONDRIAL"/>
    <property type="match status" value="1"/>
</dbReference>
<accession>A0A382BL90</accession>
<dbReference type="PANTHER" id="PTHR43327:SF10">
    <property type="entry name" value="STOMATIN-LIKE PROTEIN 2, MITOCHONDRIAL"/>
    <property type="match status" value="1"/>
</dbReference>
<evidence type="ECO:0000313" key="2">
    <source>
        <dbReference type="EMBL" id="SVB14578.1"/>
    </source>
</evidence>
<dbReference type="EMBL" id="UINC01030339">
    <property type="protein sequence ID" value="SVB14578.1"/>
    <property type="molecule type" value="Genomic_DNA"/>
</dbReference>
<gene>
    <name evidence="2" type="ORF">METZ01_LOCUS167432</name>
</gene>
<dbReference type="InterPro" id="IPR001972">
    <property type="entry name" value="Stomatin_HflK_fam"/>
</dbReference>
<dbReference type="Pfam" id="PF01145">
    <property type="entry name" value="Band_7"/>
    <property type="match status" value="1"/>
</dbReference>
<dbReference type="InterPro" id="IPR001107">
    <property type="entry name" value="Band_7"/>
</dbReference>
<organism evidence="2">
    <name type="scientific">marine metagenome</name>
    <dbReference type="NCBI Taxonomy" id="408172"/>
    <lineage>
        <taxon>unclassified sequences</taxon>
        <taxon>metagenomes</taxon>
        <taxon>ecological metagenomes</taxon>
    </lineage>
</organism>
<sequence length="188" mass="20442">SSAVDNAATSLARSMGGELVLDDIQTSRQKINDRIKENLSKAAEIWGVEITRTEIVDVVVDEETRAAQRTQLNAEREKKAMIASAEGEKRSKELIADADLYIAKQKAEGIRAIAEAESYQTEIIAKAIADMGEPAIRFETLKRQVEGLSQIASSGNTNTLIIPTEITGILGSLKTITERIGPKEEKSS</sequence>
<name>A0A382BL90_9ZZZZ</name>